<name>A0A1M5X1N2_9RHOB</name>
<sequence length="184" mass="20152">MRLTWIAELSLKSDPGESRPSGIFWHVSPSTLSVRWMPSSIYSGWQRSDGCPKTSRHARLRSSCRTFAETATSVDGEFEVFPEEIAFATNIRMAFAERPSNSIWFSPATELVVSCPVFPLGRIPVLALLKGSPAILAEVDTPPSCGNALLGLPLQREPRGRASAARRPALRPAVRRCPVRPAVP</sequence>
<organism evidence="1 2">
    <name type="scientific">Marivita hallyeonensis</name>
    <dbReference type="NCBI Taxonomy" id="996342"/>
    <lineage>
        <taxon>Bacteria</taxon>
        <taxon>Pseudomonadati</taxon>
        <taxon>Pseudomonadota</taxon>
        <taxon>Alphaproteobacteria</taxon>
        <taxon>Rhodobacterales</taxon>
        <taxon>Roseobacteraceae</taxon>
        <taxon>Marivita</taxon>
    </lineage>
</organism>
<proteinExistence type="predicted"/>
<dbReference type="EMBL" id="FQXC01000005">
    <property type="protein sequence ID" value="SHH93796.1"/>
    <property type="molecule type" value="Genomic_DNA"/>
</dbReference>
<evidence type="ECO:0000313" key="2">
    <source>
        <dbReference type="Proteomes" id="UP000184221"/>
    </source>
</evidence>
<keyword evidence="2" id="KW-1185">Reference proteome</keyword>
<dbReference type="Proteomes" id="UP000184221">
    <property type="component" value="Unassembled WGS sequence"/>
</dbReference>
<dbReference type="AlphaFoldDB" id="A0A1M5X1N2"/>
<evidence type="ECO:0000313" key="1">
    <source>
        <dbReference type="EMBL" id="SHH93796.1"/>
    </source>
</evidence>
<gene>
    <name evidence="1" type="ORF">SAMN05443551_3667</name>
</gene>
<reference evidence="1 2" key="1">
    <citation type="submission" date="2016-11" db="EMBL/GenBank/DDBJ databases">
        <authorList>
            <person name="Jaros S."/>
            <person name="Januszkiewicz K."/>
            <person name="Wedrychowicz H."/>
        </authorList>
    </citation>
    <scope>NUCLEOTIDE SEQUENCE [LARGE SCALE GENOMIC DNA]</scope>
    <source>
        <strain evidence="1 2">DSM 29431</strain>
    </source>
</reference>
<accession>A0A1M5X1N2</accession>
<protein>
    <submittedName>
        <fullName evidence="1">Uncharacterized protein</fullName>
    </submittedName>
</protein>